<dbReference type="InterPro" id="IPR011009">
    <property type="entry name" value="Kinase-like_dom_sf"/>
</dbReference>
<evidence type="ECO:0000313" key="3">
    <source>
        <dbReference type="Proteomes" id="UP000541610"/>
    </source>
</evidence>
<gene>
    <name evidence="2" type="primary">NUAK1_2</name>
    <name evidence="2" type="ORF">FOZ60_005992</name>
</gene>
<dbReference type="PANTHER" id="PTHR44167">
    <property type="entry name" value="OVARIAN-SPECIFIC SERINE/THREONINE-PROTEIN KINASE LOK-RELATED"/>
    <property type="match status" value="1"/>
</dbReference>
<dbReference type="OrthoDB" id="4062651at2759"/>
<dbReference type="GO" id="GO:0004674">
    <property type="term" value="F:protein serine/threonine kinase activity"/>
    <property type="evidence" value="ECO:0007669"/>
    <property type="project" value="TreeGrafter"/>
</dbReference>
<dbReference type="GO" id="GO:0005524">
    <property type="term" value="F:ATP binding"/>
    <property type="evidence" value="ECO:0007669"/>
    <property type="project" value="InterPro"/>
</dbReference>
<keyword evidence="2" id="KW-0418">Kinase</keyword>
<evidence type="ECO:0000259" key="1">
    <source>
        <dbReference type="PROSITE" id="PS50011"/>
    </source>
</evidence>
<name>A0A7J6NPP7_PEROL</name>
<reference evidence="2 3" key="1">
    <citation type="submission" date="2020-04" db="EMBL/GenBank/DDBJ databases">
        <title>Perkinsus olseni comparative genomics.</title>
        <authorList>
            <person name="Bogema D.R."/>
        </authorList>
    </citation>
    <scope>NUCLEOTIDE SEQUENCE [LARGE SCALE GENOMIC DNA]</scope>
    <source>
        <strain evidence="2">00978-12</strain>
    </source>
</reference>
<dbReference type="CDD" id="cd00180">
    <property type="entry name" value="PKc"/>
    <property type="match status" value="1"/>
</dbReference>
<evidence type="ECO:0000313" key="2">
    <source>
        <dbReference type="EMBL" id="KAF4685844.1"/>
    </source>
</evidence>
<dbReference type="Pfam" id="PF00069">
    <property type="entry name" value="Pkinase"/>
    <property type="match status" value="1"/>
</dbReference>
<dbReference type="Proteomes" id="UP000541610">
    <property type="component" value="Unassembled WGS sequence"/>
</dbReference>
<dbReference type="Gene3D" id="1.10.510.10">
    <property type="entry name" value="Transferase(Phosphotransferase) domain 1"/>
    <property type="match status" value="1"/>
</dbReference>
<dbReference type="PROSITE" id="PS50011">
    <property type="entry name" value="PROTEIN_KINASE_DOM"/>
    <property type="match status" value="1"/>
</dbReference>
<comment type="caution">
    <text evidence="2">The sequence shown here is derived from an EMBL/GenBank/DDBJ whole genome shotgun (WGS) entry which is preliminary data.</text>
</comment>
<dbReference type="SMART" id="SM00220">
    <property type="entry name" value="S_TKc"/>
    <property type="match status" value="1"/>
</dbReference>
<keyword evidence="2" id="KW-0808">Transferase</keyword>
<proteinExistence type="predicted"/>
<organism evidence="2 3">
    <name type="scientific">Perkinsus olseni</name>
    <name type="common">Perkinsus atlanticus</name>
    <dbReference type="NCBI Taxonomy" id="32597"/>
    <lineage>
        <taxon>Eukaryota</taxon>
        <taxon>Sar</taxon>
        <taxon>Alveolata</taxon>
        <taxon>Perkinsozoa</taxon>
        <taxon>Perkinsea</taxon>
        <taxon>Perkinsida</taxon>
        <taxon>Perkinsidae</taxon>
        <taxon>Perkinsus</taxon>
    </lineage>
</organism>
<dbReference type="AlphaFoldDB" id="A0A7J6NPP7"/>
<protein>
    <submittedName>
        <fullName evidence="2">NUAK SNF1-like kinase 1</fullName>
    </submittedName>
</protein>
<feature type="domain" description="Protein kinase" evidence="1">
    <location>
        <begin position="72"/>
        <end position="326"/>
    </location>
</feature>
<dbReference type="InterPro" id="IPR008271">
    <property type="entry name" value="Ser/Thr_kinase_AS"/>
</dbReference>
<dbReference type="GO" id="GO:0005634">
    <property type="term" value="C:nucleus"/>
    <property type="evidence" value="ECO:0007669"/>
    <property type="project" value="TreeGrafter"/>
</dbReference>
<accession>A0A7J6NPP7</accession>
<dbReference type="EMBL" id="JABANP010000246">
    <property type="protein sequence ID" value="KAF4685844.1"/>
    <property type="molecule type" value="Genomic_DNA"/>
</dbReference>
<dbReference type="SUPFAM" id="SSF56112">
    <property type="entry name" value="Protein kinase-like (PK-like)"/>
    <property type="match status" value="1"/>
</dbReference>
<dbReference type="InterPro" id="IPR000719">
    <property type="entry name" value="Prot_kinase_dom"/>
</dbReference>
<dbReference type="PROSITE" id="PS00108">
    <property type="entry name" value="PROTEIN_KINASE_ST"/>
    <property type="match status" value="1"/>
</dbReference>
<dbReference type="PANTHER" id="PTHR44167:SF30">
    <property type="entry name" value="PHOSPHORYLASE KINASE"/>
    <property type="match status" value="1"/>
</dbReference>
<sequence>MPSALKTTTTTTGQPPRLLLPPLSVRRFGLLSGFDSPCSTRCTTPSTSDSPLTRDGVTPSSKSALAALDASYTLGSSIASGAYGRVCRSVCRQTGSPVALKVIDKPAYEAFSPDASMRSGHGPGEAEILEMIAGLDVEGVPKILDVFEDADATYIVSELGGLDLYEWLQRSTDRNEATVLEVITRLLLILDGLHNWGIAHNDVKLENVLLDESGEVHLIDFGNAVICRCPYHVALRREVLEDEEEGTNSSDGLEEERCCDAAFAEFCEEDLQASATVMYQLFTGSPISTAERSGMVTEKKEVLRRVSKGELLSADEVRELFEQQAS</sequence>
<dbReference type="Gene3D" id="3.30.200.20">
    <property type="entry name" value="Phosphorylase Kinase, domain 1"/>
    <property type="match status" value="1"/>
</dbReference>
<dbReference type="GO" id="GO:0044773">
    <property type="term" value="P:mitotic DNA damage checkpoint signaling"/>
    <property type="evidence" value="ECO:0007669"/>
    <property type="project" value="TreeGrafter"/>
</dbReference>